<dbReference type="RefSeq" id="WP_093254716.1">
    <property type="nucleotide sequence ID" value="NZ_FNQM01000010.1"/>
</dbReference>
<sequence length="167" mass="18244">MAERRLDGIRLDGRDRAILAVLRREGRITNAELARRVNLSPTPCWARVRRLEQAGVITGYVARVAPEAFGRRVTAVVTVELESHRAEDFARFEAHVQGVPAVFDCAAVGGGVDYVMKVSAADVAAYQAEMDRLLEAGVGVKRYFTYFVTKPVKEAPPPLDGAEDSSA</sequence>
<dbReference type="SUPFAM" id="SSF46785">
    <property type="entry name" value="Winged helix' DNA-binding domain"/>
    <property type="match status" value="1"/>
</dbReference>
<dbReference type="InterPro" id="IPR019885">
    <property type="entry name" value="Tscrpt_reg_HTH_AsnC-type_CS"/>
</dbReference>
<dbReference type="STRING" id="89524.SAMN05444370_110139"/>
<dbReference type="InterPro" id="IPR019887">
    <property type="entry name" value="Tscrpt_reg_AsnC/Lrp_C"/>
</dbReference>
<dbReference type="AlphaFoldDB" id="A0A1H4DN02"/>
<dbReference type="InterPro" id="IPR011991">
    <property type="entry name" value="ArsR-like_HTH"/>
</dbReference>
<evidence type="ECO:0000313" key="5">
    <source>
        <dbReference type="EMBL" id="SEA74135.1"/>
    </source>
</evidence>
<keyword evidence="3" id="KW-0804">Transcription</keyword>
<dbReference type="OrthoDB" id="8085200at2"/>
<dbReference type="Pfam" id="PF01037">
    <property type="entry name" value="AsnC_trans_reg"/>
    <property type="match status" value="1"/>
</dbReference>
<dbReference type="CDD" id="cd00090">
    <property type="entry name" value="HTH_ARSR"/>
    <property type="match status" value="1"/>
</dbReference>
<dbReference type="SMART" id="SM00344">
    <property type="entry name" value="HTH_ASNC"/>
    <property type="match status" value="1"/>
</dbReference>
<evidence type="ECO:0000259" key="4">
    <source>
        <dbReference type="PROSITE" id="PS50956"/>
    </source>
</evidence>
<dbReference type="InterPro" id="IPR036390">
    <property type="entry name" value="WH_DNA-bd_sf"/>
</dbReference>
<dbReference type="PRINTS" id="PR00033">
    <property type="entry name" value="HTHASNC"/>
</dbReference>
<dbReference type="PROSITE" id="PS00519">
    <property type="entry name" value="HTH_ASNC_1"/>
    <property type="match status" value="1"/>
</dbReference>
<dbReference type="PANTHER" id="PTHR30154:SF34">
    <property type="entry name" value="TRANSCRIPTIONAL REGULATOR AZLB"/>
    <property type="match status" value="1"/>
</dbReference>
<dbReference type="Gene3D" id="3.30.70.920">
    <property type="match status" value="1"/>
</dbReference>
<dbReference type="Pfam" id="PF13412">
    <property type="entry name" value="HTH_24"/>
    <property type="match status" value="1"/>
</dbReference>
<keyword evidence="6" id="KW-1185">Reference proteome</keyword>
<evidence type="ECO:0000256" key="2">
    <source>
        <dbReference type="ARBA" id="ARBA00023125"/>
    </source>
</evidence>
<feature type="domain" description="HTH asnC-type" evidence="4">
    <location>
        <begin position="11"/>
        <end position="72"/>
    </location>
</feature>
<name>A0A1H4DN02_9RHOB</name>
<gene>
    <name evidence="5" type="ORF">SAMN05444370_110139</name>
</gene>
<dbReference type="PANTHER" id="PTHR30154">
    <property type="entry name" value="LEUCINE-RESPONSIVE REGULATORY PROTEIN"/>
    <property type="match status" value="1"/>
</dbReference>
<dbReference type="Proteomes" id="UP000198703">
    <property type="component" value="Unassembled WGS sequence"/>
</dbReference>
<organism evidence="5 6">
    <name type="scientific">Rubrimonas cliftonensis</name>
    <dbReference type="NCBI Taxonomy" id="89524"/>
    <lineage>
        <taxon>Bacteria</taxon>
        <taxon>Pseudomonadati</taxon>
        <taxon>Pseudomonadota</taxon>
        <taxon>Alphaproteobacteria</taxon>
        <taxon>Rhodobacterales</taxon>
        <taxon>Paracoccaceae</taxon>
        <taxon>Rubrimonas</taxon>
    </lineage>
</organism>
<dbReference type="Gene3D" id="1.10.10.10">
    <property type="entry name" value="Winged helix-like DNA-binding domain superfamily/Winged helix DNA-binding domain"/>
    <property type="match status" value="1"/>
</dbReference>
<dbReference type="InterPro" id="IPR011008">
    <property type="entry name" value="Dimeric_a/b-barrel"/>
</dbReference>
<evidence type="ECO:0000256" key="3">
    <source>
        <dbReference type="ARBA" id="ARBA00023163"/>
    </source>
</evidence>
<dbReference type="InterPro" id="IPR000485">
    <property type="entry name" value="AsnC-type_HTH_dom"/>
</dbReference>
<accession>A0A1H4DN02</accession>
<evidence type="ECO:0000256" key="1">
    <source>
        <dbReference type="ARBA" id="ARBA00023015"/>
    </source>
</evidence>
<dbReference type="EMBL" id="FNQM01000010">
    <property type="protein sequence ID" value="SEA74135.1"/>
    <property type="molecule type" value="Genomic_DNA"/>
</dbReference>
<dbReference type="GO" id="GO:0006355">
    <property type="term" value="P:regulation of DNA-templated transcription"/>
    <property type="evidence" value="ECO:0007669"/>
    <property type="project" value="UniProtKB-ARBA"/>
</dbReference>
<dbReference type="GO" id="GO:0043200">
    <property type="term" value="P:response to amino acid"/>
    <property type="evidence" value="ECO:0007669"/>
    <property type="project" value="TreeGrafter"/>
</dbReference>
<dbReference type="InterPro" id="IPR036388">
    <property type="entry name" value="WH-like_DNA-bd_sf"/>
</dbReference>
<dbReference type="InterPro" id="IPR019888">
    <property type="entry name" value="Tscrpt_reg_AsnC-like"/>
</dbReference>
<protein>
    <submittedName>
        <fullName evidence="5">Transcriptional regulator, AsnC family</fullName>
    </submittedName>
</protein>
<dbReference type="PROSITE" id="PS50956">
    <property type="entry name" value="HTH_ASNC_2"/>
    <property type="match status" value="1"/>
</dbReference>
<dbReference type="GO" id="GO:0043565">
    <property type="term" value="F:sequence-specific DNA binding"/>
    <property type="evidence" value="ECO:0007669"/>
    <property type="project" value="InterPro"/>
</dbReference>
<reference evidence="5 6" key="1">
    <citation type="submission" date="2016-10" db="EMBL/GenBank/DDBJ databases">
        <authorList>
            <person name="de Groot N.N."/>
        </authorList>
    </citation>
    <scope>NUCLEOTIDE SEQUENCE [LARGE SCALE GENOMIC DNA]</scope>
    <source>
        <strain evidence="5 6">DSM 15345</strain>
    </source>
</reference>
<proteinExistence type="predicted"/>
<keyword evidence="1" id="KW-0805">Transcription regulation</keyword>
<dbReference type="GO" id="GO:0005829">
    <property type="term" value="C:cytosol"/>
    <property type="evidence" value="ECO:0007669"/>
    <property type="project" value="TreeGrafter"/>
</dbReference>
<evidence type="ECO:0000313" key="6">
    <source>
        <dbReference type="Proteomes" id="UP000198703"/>
    </source>
</evidence>
<keyword evidence="2" id="KW-0238">DNA-binding</keyword>
<dbReference type="SUPFAM" id="SSF54909">
    <property type="entry name" value="Dimeric alpha+beta barrel"/>
    <property type="match status" value="1"/>
</dbReference>